<gene>
    <name evidence="1" type="ORF">MTR67_001105</name>
</gene>
<evidence type="ECO:0000313" key="2">
    <source>
        <dbReference type="Proteomes" id="UP001234989"/>
    </source>
</evidence>
<dbReference type="Proteomes" id="UP001234989">
    <property type="component" value="Chromosome 1"/>
</dbReference>
<dbReference type="AlphaFoldDB" id="A0AAF0TC36"/>
<dbReference type="PANTHER" id="PTHR47511">
    <property type="entry name" value="PEPTIDYL-PROLYL CIS-TRANS ISOMERASE CYP23"/>
    <property type="match status" value="1"/>
</dbReference>
<keyword evidence="2" id="KW-1185">Reference proteome</keyword>
<name>A0AAF0TC36_SOLVR</name>
<sequence length="115" mass="12626">MDVGESIIIGNCWKLPGNAAKEGYDGLEEVGSGIVNGGKGDWSGKGSFSISAISSAAGNMHARNLEFRPTERITIHSTYYYDTKMETCEDERSSLKRRLSAASVEIEKQRMKCFP</sequence>
<proteinExistence type="predicted"/>
<dbReference type="InterPro" id="IPR044233">
    <property type="entry name" value="CYP23-like"/>
</dbReference>
<protein>
    <submittedName>
        <fullName evidence="1">Uncharacterized protein</fullName>
    </submittedName>
</protein>
<evidence type="ECO:0000313" key="1">
    <source>
        <dbReference type="EMBL" id="WMV07720.1"/>
    </source>
</evidence>
<accession>A0AAF0TC36</accession>
<reference evidence="1" key="1">
    <citation type="submission" date="2023-08" db="EMBL/GenBank/DDBJ databases">
        <title>A de novo genome assembly of Solanum verrucosum Schlechtendal, a Mexican diploid species geographically isolated from the other diploid A-genome species in potato relatives.</title>
        <authorList>
            <person name="Hosaka K."/>
        </authorList>
    </citation>
    <scope>NUCLEOTIDE SEQUENCE</scope>
    <source>
        <tissue evidence="1">Young leaves</tissue>
    </source>
</reference>
<dbReference type="EMBL" id="CP133612">
    <property type="protein sequence ID" value="WMV07720.1"/>
    <property type="molecule type" value="Genomic_DNA"/>
</dbReference>
<dbReference type="PANTHER" id="PTHR47511:SF1">
    <property type="entry name" value="PEPTIDYL-PROLYL CIS-TRANS ISOMERASE CYP23"/>
    <property type="match status" value="1"/>
</dbReference>
<organism evidence="1 2">
    <name type="scientific">Solanum verrucosum</name>
    <dbReference type="NCBI Taxonomy" id="315347"/>
    <lineage>
        <taxon>Eukaryota</taxon>
        <taxon>Viridiplantae</taxon>
        <taxon>Streptophyta</taxon>
        <taxon>Embryophyta</taxon>
        <taxon>Tracheophyta</taxon>
        <taxon>Spermatophyta</taxon>
        <taxon>Magnoliopsida</taxon>
        <taxon>eudicotyledons</taxon>
        <taxon>Gunneridae</taxon>
        <taxon>Pentapetalae</taxon>
        <taxon>asterids</taxon>
        <taxon>lamiids</taxon>
        <taxon>Solanales</taxon>
        <taxon>Solanaceae</taxon>
        <taxon>Solanoideae</taxon>
        <taxon>Solaneae</taxon>
        <taxon>Solanum</taxon>
    </lineage>
</organism>